<dbReference type="RefSeq" id="WP_129003083.1">
    <property type="nucleotide sequence ID" value="NZ_SDHZ01000001.1"/>
</dbReference>
<dbReference type="OrthoDB" id="880927at2"/>
<gene>
    <name evidence="1" type="ORF">ESB13_11305</name>
</gene>
<protein>
    <submittedName>
        <fullName evidence="1">Uncharacterized protein</fullName>
    </submittedName>
</protein>
<reference evidence="1 2" key="1">
    <citation type="submission" date="2019-01" db="EMBL/GenBank/DDBJ databases">
        <title>Filimonas sp. strain TTM-71.</title>
        <authorList>
            <person name="Chen W.-M."/>
        </authorList>
    </citation>
    <scope>NUCLEOTIDE SEQUENCE [LARGE SCALE GENOMIC DNA]</scope>
    <source>
        <strain evidence="1 2">TTM-71</strain>
    </source>
</reference>
<sequence length="186" mass="20132">MAESKGNIVTSGLSGLLGRMLVFRTRGDKTIVATRPRKTNIPPTEDQLNVRQLFSDAVTYARAAVLNETIKALYQLKAKPNQSAFNVATADFYVLPEIRLLDVSAYTGEIGSKILIQAIDDVKVSKIKVSIKNGNTVIEEGLATALPNGLDWEYIAKVKNPSLVGSQVTAVVSDLPGHHTNANKEI</sequence>
<accession>A0A4Q1DF56</accession>
<evidence type="ECO:0000313" key="2">
    <source>
        <dbReference type="Proteomes" id="UP000290545"/>
    </source>
</evidence>
<evidence type="ECO:0000313" key="1">
    <source>
        <dbReference type="EMBL" id="RXK87333.1"/>
    </source>
</evidence>
<dbReference type="Proteomes" id="UP000290545">
    <property type="component" value="Unassembled WGS sequence"/>
</dbReference>
<comment type="caution">
    <text evidence="1">The sequence shown here is derived from an EMBL/GenBank/DDBJ whole genome shotgun (WGS) entry which is preliminary data.</text>
</comment>
<organism evidence="1 2">
    <name type="scientific">Filimonas effusa</name>
    <dbReference type="NCBI Taxonomy" id="2508721"/>
    <lineage>
        <taxon>Bacteria</taxon>
        <taxon>Pseudomonadati</taxon>
        <taxon>Bacteroidota</taxon>
        <taxon>Chitinophagia</taxon>
        <taxon>Chitinophagales</taxon>
        <taxon>Chitinophagaceae</taxon>
        <taxon>Filimonas</taxon>
    </lineage>
</organism>
<proteinExistence type="predicted"/>
<keyword evidence="2" id="KW-1185">Reference proteome</keyword>
<dbReference type="AlphaFoldDB" id="A0A4Q1DF56"/>
<dbReference type="EMBL" id="SDHZ01000001">
    <property type="protein sequence ID" value="RXK87333.1"/>
    <property type="molecule type" value="Genomic_DNA"/>
</dbReference>
<name>A0A4Q1DF56_9BACT</name>